<evidence type="ECO:0000259" key="1">
    <source>
        <dbReference type="Pfam" id="PF03551"/>
    </source>
</evidence>
<dbReference type="EMBL" id="JACRYL010000021">
    <property type="protein sequence ID" value="MBC6112487.1"/>
    <property type="molecule type" value="Genomic_DNA"/>
</dbReference>
<dbReference type="Proteomes" id="UP000652755">
    <property type="component" value="Unassembled WGS sequence"/>
</dbReference>
<name>A0ABR7KWN7_9SPHI</name>
<protein>
    <submittedName>
        <fullName evidence="2">Helix-turn-helix transcriptional regulator</fullName>
    </submittedName>
</protein>
<dbReference type="PANTHER" id="PTHR33169">
    <property type="entry name" value="PADR-FAMILY TRANSCRIPTIONAL REGULATOR"/>
    <property type="match status" value="1"/>
</dbReference>
<accession>A0ABR7KWN7</accession>
<dbReference type="InterPro" id="IPR052509">
    <property type="entry name" value="Metal_resp_DNA-bind_regulator"/>
</dbReference>
<reference evidence="2 3" key="1">
    <citation type="submission" date="2020-08" db="EMBL/GenBank/DDBJ databases">
        <authorList>
            <person name="Sun Q."/>
            <person name="Inoue M."/>
        </authorList>
    </citation>
    <scope>NUCLEOTIDE SEQUENCE [LARGE SCALE GENOMIC DNA]</scope>
    <source>
        <strain evidence="2 3">CCM 8938</strain>
    </source>
</reference>
<dbReference type="PANTHER" id="PTHR33169:SF25">
    <property type="entry name" value="DNA-BINDING PROTEIN YIZB-RELATED"/>
    <property type="match status" value="1"/>
</dbReference>
<dbReference type="Gene3D" id="1.10.10.10">
    <property type="entry name" value="Winged helix-like DNA-binding domain superfamily/Winged helix DNA-binding domain"/>
    <property type="match status" value="1"/>
</dbReference>
<evidence type="ECO:0000313" key="2">
    <source>
        <dbReference type="EMBL" id="MBC6112487.1"/>
    </source>
</evidence>
<dbReference type="Pfam" id="PF03551">
    <property type="entry name" value="PadR"/>
    <property type="match status" value="1"/>
</dbReference>
<keyword evidence="3" id="KW-1185">Reference proteome</keyword>
<organism evidence="2 3">
    <name type="scientific">Pedobacter fastidiosus</name>
    <dbReference type="NCBI Taxonomy" id="2765361"/>
    <lineage>
        <taxon>Bacteria</taxon>
        <taxon>Pseudomonadati</taxon>
        <taxon>Bacteroidota</taxon>
        <taxon>Sphingobacteriia</taxon>
        <taxon>Sphingobacteriales</taxon>
        <taxon>Sphingobacteriaceae</taxon>
        <taxon>Pedobacter</taxon>
    </lineage>
</organism>
<evidence type="ECO:0000313" key="3">
    <source>
        <dbReference type="Proteomes" id="UP000652755"/>
    </source>
</evidence>
<gene>
    <name evidence="2" type="ORF">H7U22_18855</name>
</gene>
<dbReference type="SUPFAM" id="SSF46785">
    <property type="entry name" value="Winged helix' DNA-binding domain"/>
    <property type="match status" value="1"/>
</dbReference>
<dbReference type="InterPro" id="IPR036390">
    <property type="entry name" value="WH_DNA-bd_sf"/>
</dbReference>
<feature type="domain" description="Transcription regulator PadR N-terminal" evidence="1">
    <location>
        <begin position="17"/>
        <end position="90"/>
    </location>
</feature>
<proteinExistence type="predicted"/>
<sequence>MYMLSKELTAASSVSIILCTLIGGESYGYEIIKKVKDASQGRILYSDGTLYPVLRKLEDKELILSEWRIAENQKRRRYYTITAKGIMQLKQEKLSWEFMNGLLNILWAPLPLTSV</sequence>
<comment type="caution">
    <text evidence="2">The sequence shown here is derived from an EMBL/GenBank/DDBJ whole genome shotgun (WGS) entry which is preliminary data.</text>
</comment>
<dbReference type="InterPro" id="IPR036388">
    <property type="entry name" value="WH-like_DNA-bd_sf"/>
</dbReference>
<dbReference type="InterPro" id="IPR005149">
    <property type="entry name" value="Tscrpt_reg_PadR_N"/>
</dbReference>